<evidence type="ECO:0000256" key="4">
    <source>
        <dbReference type="ARBA" id="ARBA00046231"/>
    </source>
</evidence>
<evidence type="ECO:0000256" key="6">
    <source>
        <dbReference type="RuleBase" id="RU363014"/>
    </source>
</evidence>
<dbReference type="PANTHER" id="PTHR43629">
    <property type="entry name" value="PEPTIDYL-PROLYL CIS-TRANS ISOMERASE"/>
    <property type="match status" value="1"/>
</dbReference>
<dbReference type="InterPro" id="IPR023058">
    <property type="entry name" value="PPIase_PpiC_CS"/>
</dbReference>
<evidence type="ECO:0000256" key="3">
    <source>
        <dbReference type="ARBA" id="ARBA00022490"/>
    </source>
</evidence>
<comment type="similarity">
    <text evidence="2">Belongs to the PpiC/parvulin rotamase family.</text>
</comment>
<evidence type="ECO:0000313" key="8">
    <source>
        <dbReference type="EMBL" id="CAE0460614.1"/>
    </source>
</evidence>
<dbReference type="PANTHER" id="PTHR43629:SF2">
    <property type="entry name" value="RHODANESE-LIKE_PPIC DOMAIN-CONTAINING PROTEIN 12, CHLOROPLASTIC"/>
    <property type="match status" value="1"/>
</dbReference>
<feature type="chain" id="PRO_5031610339" description="Peptidyl-prolyl cis-trans isomerase" evidence="6">
    <location>
        <begin position="19"/>
        <end position="156"/>
    </location>
</feature>
<evidence type="ECO:0000256" key="2">
    <source>
        <dbReference type="ARBA" id="ARBA00007656"/>
    </source>
</evidence>
<evidence type="ECO:0000259" key="7">
    <source>
        <dbReference type="PROSITE" id="PS50198"/>
    </source>
</evidence>
<dbReference type="GO" id="GO:0005737">
    <property type="term" value="C:cytoplasm"/>
    <property type="evidence" value="ECO:0007669"/>
    <property type="project" value="UniProtKB-SubCell"/>
</dbReference>
<proteinExistence type="inferred from homology"/>
<evidence type="ECO:0000256" key="5">
    <source>
        <dbReference type="PROSITE-ProRule" id="PRU00278"/>
    </source>
</evidence>
<comment type="subcellular location">
    <subcellularLocation>
        <location evidence="1">Cytoplasm</location>
    </subcellularLocation>
</comment>
<gene>
    <name evidence="8" type="ORF">CDEB00056_LOCUS5455</name>
</gene>
<accession>A0A7S3PZX5</accession>
<dbReference type="SUPFAM" id="SSF54534">
    <property type="entry name" value="FKBP-like"/>
    <property type="match status" value="1"/>
</dbReference>
<dbReference type="InterPro" id="IPR000297">
    <property type="entry name" value="PPIase_PpiC"/>
</dbReference>
<keyword evidence="5 6" id="KW-0413">Isomerase</keyword>
<comment type="catalytic activity">
    <reaction evidence="6">
        <text>[protein]-peptidylproline (omega=180) = [protein]-peptidylproline (omega=0)</text>
        <dbReference type="Rhea" id="RHEA:16237"/>
        <dbReference type="Rhea" id="RHEA-COMP:10747"/>
        <dbReference type="Rhea" id="RHEA-COMP:10748"/>
        <dbReference type="ChEBI" id="CHEBI:83833"/>
        <dbReference type="ChEBI" id="CHEBI:83834"/>
        <dbReference type="EC" id="5.2.1.8"/>
    </reaction>
</comment>
<dbReference type="AlphaFoldDB" id="A0A7S3PZX5"/>
<organism evidence="8">
    <name type="scientific">Chaetoceros debilis</name>
    <dbReference type="NCBI Taxonomy" id="122233"/>
    <lineage>
        <taxon>Eukaryota</taxon>
        <taxon>Sar</taxon>
        <taxon>Stramenopiles</taxon>
        <taxon>Ochrophyta</taxon>
        <taxon>Bacillariophyta</taxon>
        <taxon>Coscinodiscophyceae</taxon>
        <taxon>Chaetocerotophycidae</taxon>
        <taxon>Chaetocerotales</taxon>
        <taxon>Chaetocerotaceae</taxon>
        <taxon>Chaetoceros</taxon>
    </lineage>
</organism>
<evidence type="ECO:0000256" key="1">
    <source>
        <dbReference type="ARBA" id="ARBA00004496"/>
    </source>
</evidence>
<dbReference type="GO" id="GO:0003755">
    <property type="term" value="F:peptidyl-prolyl cis-trans isomerase activity"/>
    <property type="evidence" value="ECO:0007669"/>
    <property type="project" value="UniProtKB-UniRule"/>
</dbReference>
<feature type="domain" description="PpiC" evidence="7">
    <location>
        <begin position="45"/>
        <end position="154"/>
    </location>
</feature>
<dbReference type="Pfam" id="PF00639">
    <property type="entry name" value="Rotamase"/>
    <property type="match status" value="1"/>
</dbReference>
<dbReference type="InterPro" id="IPR046357">
    <property type="entry name" value="PPIase_dom_sf"/>
</dbReference>
<comment type="function">
    <text evidence="4">PPIases accelerate the folding of proteins. It prefers amino acid residues with hydrophobic side chains like leucine and phenylalanine in the P1 position of the peptides substrates.</text>
</comment>
<dbReference type="Gene3D" id="3.10.50.40">
    <property type="match status" value="1"/>
</dbReference>
<dbReference type="PROSITE" id="PS50198">
    <property type="entry name" value="PPIC_PPIASE_2"/>
    <property type="match status" value="1"/>
</dbReference>
<protein>
    <recommendedName>
        <fullName evidence="6">Peptidyl-prolyl cis-trans isomerase</fullName>
        <ecNumber evidence="6">5.2.1.8</ecNumber>
    </recommendedName>
</protein>
<dbReference type="PROSITE" id="PS01096">
    <property type="entry name" value="PPIC_PPIASE_1"/>
    <property type="match status" value="1"/>
</dbReference>
<feature type="signal peptide" evidence="6">
    <location>
        <begin position="1"/>
        <end position="18"/>
    </location>
</feature>
<dbReference type="InterPro" id="IPR052204">
    <property type="entry name" value="PpiC/parvulin_rotamase"/>
</dbReference>
<keyword evidence="3" id="KW-0963">Cytoplasm</keyword>
<keyword evidence="5 6" id="KW-0697">Rotamase</keyword>
<dbReference type="EC" id="5.2.1.8" evidence="6"/>
<sequence length="156" mass="16317">MKLQSVLLVFLVPAFSTAFSPAVPASPHLSPTSLQAGFFDAIFGPKSADASHILLKGSNANQQCEKLKMDIYKTAMNKGASGGGVDPEALMSAFSQAASRRSTCPSKNKGGSLGTFARGEMVPEFDAVAFGDDVGVIHGPVDTQFGSHLILVTDRK</sequence>
<name>A0A7S3PZX5_9STRA</name>
<reference evidence="8" key="1">
    <citation type="submission" date="2021-01" db="EMBL/GenBank/DDBJ databases">
        <authorList>
            <person name="Corre E."/>
            <person name="Pelletier E."/>
            <person name="Niang G."/>
            <person name="Scheremetjew M."/>
            <person name="Finn R."/>
            <person name="Kale V."/>
            <person name="Holt S."/>
            <person name="Cochrane G."/>
            <person name="Meng A."/>
            <person name="Brown T."/>
            <person name="Cohen L."/>
        </authorList>
    </citation>
    <scope>NUCLEOTIDE SEQUENCE</scope>
    <source>
        <strain evidence="8">MM31A-1</strain>
    </source>
</reference>
<dbReference type="EMBL" id="HBIO01007309">
    <property type="protein sequence ID" value="CAE0460614.1"/>
    <property type="molecule type" value="Transcribed_RNA"/>
</dbReference>
<keyword evidence="6" id="KW-0732">Signal</keyword>